<organism evidence="2 3">
    <name type="scientific">Sphagnurus paluster</name>
    <dbReference type="NCBI Taxonomy" id="117069"/>
    <lineage>
        <taxon>Eukaryota</taxon>
        <taxon>Fungi</taxon>
        <taxon>Dikarya</taxon>
        <taxon>Basidiomycota</taxon>
        <taxon>Agaricomycotina</taxon>
        <taxon>Agaricomycetes</taxon>
        <taxon>Agaricomycetidae</taxon>
        <taxon>Agaricales</taxon>
        <taxon>Tricholomatineae</taxon>
        <taxon>Lyophyllaceae</taxon>
        <taxon>Sphagnurus</taxon>
    </lineage>
</organism>
<keyword evidence="3" id="KW-1185">Reference proteome</keyword>
<evidence type="ECO:0000313" key="3">
    <source>
        <dbReference type="Proteomes" id="UP000717328"/>
    </source>
</evidence>
<gene>
    <name evidence="2" type="ORF">H0H81_012184</name>
</gene>
<dbReference type="AlphaFoldDB" id="A0A9P7FZR7"/>
<evidence type="ECO:0000313" key="2">
    <source>
        <dbReference type="EMBL" id="KAG5640296.1"/>
    </source>
</evidence>
<dbReference type="EMBL" id="JABCKI010004456">
    <property type="protein sequence ID" value="KAG5640296.1"/>
    <property type="molecule type" value="Genomic_DNA"/>
</dbReference>
<sequence>NEEAYTSDQTENFEDPPENPEGVEDEPEPIQEDEPEPAPEPEPESEEDTEEMAARPTELKMAAPTVFDGNRSQTNQFISEIVLYLGVNDDVYNMLGRRFVTRTY</sequence>
<accession>A0A9P7FZR7</accession>
<evidence type="ECO:0000256" key="1">
    <source>
        <dbReference type="SAM" id="MobiDB-lite"/>
    </source>
</evidence>
<feature type="non-terminal residue" evidence="2">
    <location>
        <position position="1"/>
    </location>
</feature>
<dbReference type="OrthoDB" id="3263571at2759"/>
<reference evidence="2" key="1">
    <citation type="submission" date="2021-02" db="EMBL/GenBank/DDBJ databases">
        <authorList>
            <person name="Nieuwenhuis M."/>
            <person name="Van De Peppel L.J.J."/>
        </authorList>
    </citation>
    <scope>NUCLEOTIDE SEQUENCE</scope>
    <source>
        <strain evidence="2">D49</strain>
    </source>
</reference>
<feature type="compositionally biased region" description="Acidic residues" evidence="1">
    <location>
        <begin position="1"/>
        <end position="51"/>
    </location>
</feature>
<proteinExistence type="predicted"/>
<dbReference type="Proteomes" id="UP000717328">
    <property type="component" value="Unassembled WGS sequence"/>
</dbReference>
<comment type="caution">
    <text evidence="2">The sequence shown here is derived from an EMBL/GenBank/DDBJ whole genome shotgun (WGS) entry which is preliminary data.</text>
</comment>
<reference evidence="2" key="2">
    <citation type="submission" date="2021-10" db="EMBL/GenBank/DDBJ databases">
        <title>Phylogenomics reveals ancestral predisposition of the termite-cultivated fungus Termitomyces towards a domesticated lifestyle.</title>
        <authorList>
            <person name="Auxier B."/>
            <person name="Grum-Grzhimaylo A."/>
            <person name="Cardenas M.E."/>
            <person name="Lodge J.D."/>
            <person name="Laessoe T."/>
            <person name="Pedersen O."/>
            <person name="Smith M.E."/>
            <person name="Kuyper T.W."/>
            <person name="Franco-Molano E.A."/>
            <person name="Baroni T.J."/>
            <person name="Aanen D.K."/>
        </authorList>
    </citation>
    <scope>NUCLEOTIDE SEQUENCE</scope>
    <source>
        <strain evidence="2">D49</strain>
    </source>
</reference>
<name>A0A9P7FZR7_9AGAR</name>
<protein>
    <submittedName>
        <fullName evidence="2">Uncharacterized protein</fullName>
    </submittedName>
</protein>
<feature type="region of interest" description="Disordered" evidence="1">
    <location>
        <begin position="1"/>
        <end position="67"/>
    </location>
</feature>